<evidence type="ECO:0000313" key="2">
    <source>
        <dbReference type="Proteomes" id="UP000240663"/>
    </source>
</evidence>
<keyword evidence="2" id="KW-1185">Reference proteome</keyword>
<sequence length="117" mass="13241">MATVEELQREISRLQSRLGNLKRVRAAISGCTQIPFKVYVEVNGIQYSTDIPETDRNYLNVMRAAYDKVREGFTEGLQVDISEVRSQLSTQYLLLAAAFESTKAELIHKSSDILVED</sequence>
<dbReference type="EMBL" id="MF979564">
    <property type="protein sequence ID" value="ATS94046.1"/>
    <property type="molecule type" value="Genomic_DNA"/>
</dbReference>
<gene>
    <name evidence="1" type="ORF">P13BB106kb_p062</name>
</gene>
<evidence type="ECO:0000313" key="1">
    <source>
        <dbReference type="EMBL" id="ATS94046.1"/>
    </source>
</evidence>
<dbReference type="Proteomes" id="UP000240663">
    <property type="component" value="Segment"/>
</dbReference>
<reference evidence="1 2" key="1">
    <citation type="submission" date="2017-09" db="EMBL/GenBank/DDBJ databases">
        <title>Complete genome sequence of bacteriophage (DU_PP_V) infecting Pectobacterium spp.</title>
        <authorList>
            <person name="Park T.-H."/>
        </authorList>
    </citation>
    <scope>NUCLEOTIDE SEQUENCE [LARGE SCALE GENOMIC DNA]</scope>
</reference>
<name>A0A2D2W6X0_9CAUD</name>
<accession>A0A2D2W6X0</accession>
<organism evidence="1 2">
    <name type="scientific">Pectobacterium phage DU_PP_V</name>
    <dbReference type="NCBI Taxonomy" id="2041492"/>
    <lineage>
        <taxon>Viruses</taxon>
        <taxon>Duplodnaviria</taxon>
        <taxon>Heunggongvirae</taxon>
        <taxon>Uroviricota</taxon>
        <taxon>Caudoviricetes</taxon>
        <taxon>Demerecviridae</taxon>
        <taxon>Mccorquodalevirinae</taxon>
        <taxon>Hongcheonvirus</taxon>
        <taxon>Hongcheonvirus DUPPV</taxon>
    </lineage>
</organism>
<protein>
    <submittedName>
        <fullName evidence="1">Uncharacterized protein</fullName>
    </submittedName>
</protein>
<proteinExistence type="predicted"/>